<evidence type="ECO:0000313" key="16">
    <source>
        <dbReference type="Proteomes" id="UP001501410"/>
    </source>
</evidence>
<keyword evidence="3 11" id="KW-0285">Flavoprotein</keyword>
<dbReference type="Proteomes" id="UP001501410">
    <property type="component" value="Unassembled WGS sequence"/>
</dbReference>
<evidence type="ECO:0000259" key="12">
    <source>
        <dbReference type="Pfam" id="PF00441"/>
    </source>
</evidence>
<comment type="pathway">
    <text evidence="7">Amino-acid metabolism; lysine degradation.</text>
</comment>
<dbReference type="SUPFAM" id="SSF47203">
    <property type="entry name" value="Acyl-CoA dehydrogenase C-terminal domain-like"/>
    <property type="match status" value="1"/>
</dbReference>
<keyword evidence="16" id="KW-1185">Reference proteome</keyword>
<dbReference type="InterPro" id="IPR037069">
    <property type="entry name" value="AcylCoA_DH/ox_N_sf"/>
</dbReference>
<sequence>MYIVISKNATFAGIRKTTLTINMAQDLFTHPDYYKIDDLLTDEHKLIRDTVRAWIKKEVSPNIEQWAQDCEFPKHLVPQMGELGVFGPTIPVEYGGGGLDYISYGLMMQEIERSDSGMRSTASVQGSLVMYPIYAYGNEEQRKKYLPKLASGEWLGCFGLTEPDSGSDPGSMITNIKDAGDHVILNGAKMWISNAPFAQIAVVWAKDEQGEIRGLVVERGMEGFTTPEIHGKWSLRASCTGELVFDNVKVPKENILPNVKGLKGPLGCLTKARYGIAWGALGAAMDCYDSALRYSLQRSQFGKPIGGFQLQQKKLAEMITEITKGQLLVWRLGTLMNEGKATPQQVSMAKRNSCEIALQIAREARQMHGGMGITGEYSIMRHMMNLESVVTYEGTHDIHLLITGMDVTGINAFK</sequence>
<dbReference type="Pfam" id="PF02771">
    <property type="entry name" value="Acyl-CoA_dh_N"/>
    <property type="match status" value="1"/>
</dbReference>
<dbReference type="Gene3D" id="1.20.140.10">
    <property type="entry name" value="Butyryl-CoA Dehydrogenase, subunit A, domain 3"/>
    <property type="match status" value="1"/>
</dbReference>
<evidence type="ECO:0000256" key="8">
    <source>
        <dbReference type="ARBA" id="ARBA00037927"/>
    </source>
</evidence>
<dbReference type="SUPFAM" id="SSF56645">
    <property type="entry name" value="Acyl-CoA dehydrogenase NM domain-like"/>
    <property type="match status" value="1"/>
</dbReference>
<accession>A0ABP8MQ94</accession>
<evidence type="ECO:0000256" key="2">
    <source>
        <dbReference type="ARBA" id="ARBA00009347"/>
    </source>
</evidence>
<dbReference type="InterPro" id="IPR013786">
    <property type="entry name" value="AcylCoA_DH/ox_N"/>
</dbReference>
<comment type="similarity">
    <text evidence="2 11">Belongs to the acyl-CoA dehydrogenase family.</text>
</comment>
<comment type="catalytic activity">
    <reaction evidence="10">
        <text>glutaryl-CoA + oxidized [electron-transfer flavoprotein] + 2 H(+) = (2E)-butenoyl-CoA + reduced [electron-transfer flavoprotein] + CO2</text>
        <dbReference type="Rhea" id="RHEA:13389"/>
        <dbReference type="Rhea" id="RHEA-COMP:10685"/>
        <dbReference type="Rhea" id="RHEA-COMP:10686"/>
        <dbReference type="ChEBI" id="CHEBI:15378"/>
        <dbReference type="ChEBI" id="CHEBI:16526"/>
        <dbReference type="ChEBI" id="CHEBI:57332"/>
        <dbReference type="ChEBI" id="CHEBI:57378"/>
        <dbReference type="ChEBI" id="CHEBI:57692"/>
        <dbReference type="ChEBI" id="CHEBI:58307"/>
        <dbReference type="EC" id="1.3.8.6"/>
    </reaction>
</comment>
<dbReference type="InterPro" id="IPR046373">
    <property type="entry name" value="Acyl-CoA_Oxase/DH_mid-dom_sf"/>
</dbReference>
<evidence type="ECO:0000256" key="7">
    <source>
        <dbReference type="ARBA" id="ARBA00037899"/>
    </source>
</evidence>
<reference evidence="16" key="1">
    <citation type="journal article" date="2019" name="Int. J. Syst. Evol. Microbiol.">
        <title>The Global Catalogue of Microorganisms (GCM) 10K type strain sequencing project: providing services to taxonomists for standard genome sequencing and annotation.</title>
        <authorList>
            <consortium name="The Broad Institute Genomics Platform"/>
            <consortium name="The Broad Institute Genome Sequencing Center for Infectious Disease"/>
            <person name="Wu L."/>
            <person name="Ma J."/>
        </authorList>
    </citation>
    <scope>NUCLEOTIDE SEQUENCE [LARGE SCALE GENOMIC DNA]</scope>
    <source>
        <strain evidence="16">JCM 31921</strain>
    </source>
</reference>
<comment type="caution">
    <text evidence="15">The sequence shown here is derived from an EMBL/GenBank/DDBJ whole genome shotgun (WGS) entry which is preliminary data.</text>
</comment>
<feature type="domain" description="Acyl-CoA dehydrogenase/oxidase N-terminal" evidence="14">
    <location>
        <begin position="41"/>
        <end position="153"/>
    </location>
</feature>
<comment type="pathway">
    <text evidence="8">Amino-acid metabolism; tryptophan metabolism.</text>
</comment>
<evidence type="ECO:0000259" key="14">
    <source>
        <dbReference type="Pfam" id="PF02771"/>
    </source>
</evidence>
<dbReference type="Gene3D" id="2.40.110.10">
    <property type="entry name" value="Butyryl-CoA Dehydrogenase, subunit A, domain 2"/>
    <property type="match status" value="1"/>
</dbReference>
<evidence type="ECO:0000256" key="9">
    <source>
        <dbReference type="ARBA" id="ARBA00039033"/>
    </source>
</evidence>
<evidence type="ECO:0000256" key="6">
    <source>
        <dbReference type="ARBA" id="ARBA00023002"/>
    </source>
</evidence>
<feature type="domain" description="Acyl-CoA dehydrogenase/oxidase C-terminal" evidence="12">
    <location>
        <begin position="261"/>
        <end position="405"/>
    </location>
</feature>
<evidence type="ECO:0000256" key="4">
    <source>
        <dbReference type="ARBA" id="ARBA00022827"/>
    </source>
</evidence>
<feature type="domain" description="Acyl-CoA oxidase/dehydrogenase middle" evidence="13">
    <location>
        <begin position="157"/>
        <end position="248"/>
    </location>
</feature>
<gene>
    <name evidence="15" type="ORF">GCM10023092_15620</name>
</gene>
<dbReference type="Gene3D" id="1.10.540.10">
    <property type="entry name" value="Acyl-CoA dehydrogenase/oxidase, N-terminal domain"/>
    <property type="match status" value="1"/>
</dbReference>
<evidence type="ECO:0000256" key="3">
    <source>
        <dbReference type="ARBA" id="ARBA00022630"/>
    </source>
</evidence>
<dbReference type="PANTHER" id="PTHR42807:SF1">
    <property type="entry name" value="GLUTARYL-COA DEHYDROGENASE, MITOCHONDRIAL"/>
    <property type="match status" value="1"/>
</dbReference>
<protein>
    <recommendedName>
        <fullName evidence="9">glutaryl-CoA dehydrogenase (ETF)</fullName>
        <ecNumber evidence="9">1.3.8.6</ecNumber>
    </recommendedName>
</protein>
<evidence type="ECO:0000313" key="15">
    <source>
        <dbReference type="EMBL" id="GAA4454116.1"/>
    </source>
</evidence>
<dbReference type="EC" id="1.3.8.6" evidence="9"/>
<evidence type="ECO:0000256" key="11">
    <source>
        <dbReference type="RuleBase" id="RU362125"/>
    </source>
</evidence>
<evidence type="ECO:0000256" key="5">
    <source>
        <dbReference type="ARBA" id="ARBA00022946"/>
    </source>
</evidence>
<dbReference type="Pfam" id="PF00441">
    <property type="entry name" value="Acyl-CoA_dh_1"/>
    <property type="match status" value="1"/>
</dbReference>
<keyword evidence="4 11" id="KW-0274">FAD</keyword>
<organism evidence="15 16">
    <name type="scientific">Rurimicrobium arvi</name>
    <dbReference type="NCBI Taxonomy" id="2049916"/>
    <lineage>
        <taxon>Bacteria</taxon>
        <taxon>Pseudomonadati</taxon>
        <taxon>Bacteroidota</taxon>
        <taxon>Chitinophagia</taxon>
        <taxon>Chitinophagales</taxon>
        <taxon>Chitinophagaceae</taxon>
        <taxon>Rurimicrobium</taxon>
    </lineage>
</organism>
<name>A0ABP8MQ94_9BACT</name>
<dbReference type="InterPro" id="IPR006091">
    <property type="entry name" value="Acyl-CoA_Oxase/DH_mid-dom"/>
</dbReference>
<dbReference type="InterPro" id="IPR009075">
    <property type="entry name" value="AcylCo_DH/oxidase_C"/>
</dbReference>
<dbReference type="PANTHER" id="PTHR42807">
    <property type="entry name" value="GLUTARYL-COA DEHYDROGENASE, MITOCHONDRIAL"/>
    <property type="match status" value="1"/>
</dbReference>
<dbReference type="InterPro" id="IPR036250">
    <property type="entry name" value="AcylCo_DH-like_C"/>
</dbReference>
<dbReference type="EMBL" id="BAABEZ010000022">
    <property type="protein sequence ID" value="GAA4454116.1"/>
    <property type="molecule type" value="Genomic_DNA"/>
</dbReference>
<keyword evidence="5" id="KW-0809">Transit peptide</keyword>
<comment type="cofactor">
    <cofactor evidence="1 11">
        <name>FAD</name>
        <dbReference type="ChEBI" id="CHEBI:57692"/>
    </cofactor>
</comment>
<evidence type="ECO:0000259" key="13">
    <source>
        <dbReference type="Pfam" id="PF02770"/>
    </source>
</evidence>
<evidence type="ECO:0000256" key="1">
    <source>
        <dbReference type="ARBA" id="ARBA00001974"/>
    </source>
</evidence>
<proteinExistence type="inferred from homology"/>
<dbReference type="PROSITE" id="PS00072">
    <property type="entry name" value="ACYL_COA_DH_1"/>
    <property type="match status" value="1"/>
</dbReference>
<dbReference type="InterPro" id="IPR052033">
    <property type="entry name" value="Glutaryl-CoA_DH_mitochondrial"/>
</dbReference>
<keyword evidence="6 11" id="KW-0560">Oxidoreductase</keyword>
<dbReference type="InterPro" id="IPR009100">
    <property type="entry name" value="AcylCoA_DH/oxidase_NM_dom_sf"/>
</dbReference>
<dbReference type="PROSITE" id="PS00073">
    <property type="entry name" value="ACYL_COA_DH_2"/>
    <property type="match status" value="1"/>
</dbReference>
<evidence type="ECO:0000256" key="10">
    <source>
        <dbReference type="ARBA" id="ARBA00049493"/>
    </source>
</evidence>
<dbReference type="InterPro" id="IPR006089">
    <property type="entry name" value="Acyl-CoA_DH_CS"/>
</dbReference>
<dbReference type="Pfam" id="PF02770">
    <property type="entry name" value="Acyl-CoA_dh_M"/>
    <property type="match status" value="1"/>
</dbReference>